<reference evidence="4" key="1">
    <citation type="submission" date="2018-06" db="EMBL/GenBank/DDBJ databases">
        <authorList>
            <person name="Zhirakovskaya E."/>
        </authorList>
    </citation>
    <scope>NUCLEOTIDE SEQUENCE</scope>
</reference>
<feature type="non-terminal residue" evidence="4">
    <location>
        <position position="1"/>
    </location>
</feature>
<gene>
    <name evidence="4" type="ORF">MNBD_CHLOROFLEXI01-25</name>
</gene>
<keyword evidence="1" id="KW-0677">Repeat</keyword>
<evidence type="ECO:0000256" key="1">
    <source>
        <dbReference type="ARBA" id="ARBA00022737"/>
    </source>
</evidence>
<sequence>TNGGVSSNPHWLRLVRSGNNITSYRSEDGQTWTLLDTMTVTMNQNIYIGMAVTANANSSLTSATFNNINVSTGGGSPTATPTNTLTPTATSPGPTATATPSPPPTATATNPPPTPTATPPPAEVVIQRVTFMLAGQAIAVKVSGDPTSDNNGIFYLFTDHLGSTVVLTKDSDGYILADSLTRYMPFGEYRGTAPSQTMTDKGYTGQKENMEIGLIYYNARFYVPGIGRFASADTIVPNPASPQSFNRYSYVRNNPLKYTDPTGYCAETGDDTCWTMYDRIVQICPECRTGAATPGTTLDQYGYDYQKYIFNRVSNGWRPSPATYPSLDYDRLASAAGNLELGLDTYSQFAIQLGGKGKGIPGPIGLSLVLIEAGMENRDESLTRIGYEMLTAGLIDAGVDAGAGIAAIKVGGAATAASGPVGGAIAGGVTFLGIELGYDQFISSHVDNAVDSFYMGIQRQWQALQVSSPNRYATPNPFSPATVPMAVPTPSSPSAVGTPIP</sequence>
<feature type="region of interest" description="Disordered" evidence="2">
    <location>
        <begin position="73"/>
        <end position="121"/>
    </location>
</feature>
<evidence type="ECO:0000313" key="4">
    <source>
        <dbReference type="EMBL" id="VAW41264.1"/>
    </source>
</evidence>
<evidence type="ECO:0000256" key="2">
    <source>
        <dbReference type="SAM" id="MobiDB-lite"/>
    </source>
</evidence>
<feature type="domain" description="Teneurin-like YD-shell" evidence="3">
    <location>
        <begin position="150"/>
        <end position="255"/>
    </location>
</feature>
<dbReference type="Gene3D" id="2.60.120.200">
    <property type="match status" value="1"/>
</dbReference>
<protein>
    <recommendedName>
        <fullName evidence="3">Teneurin-like YD-shell domain-containing protein</fullName>
    </recommendedName>
</protein>
<dbReference type="EMBL" id="UOEU01000833">
    <property type="protein sequence ID" value="VAW41264.1"/>
    <property type="molecule type" value="Genomic_DNA"/>
</dbReference>
<dbReference type="InterPro" id="IPR056823">
    <property type="entry name" value="TEN-like_YD-shell"/>
</dbReference>
<dbReference type="PANTHER" id="PTHR32305:SF17">
    <property type="entry name" value="TRNA NUCLEASE WAPA"/>
    <property type="match status" value="1"/>
</dbReference>
<organism evidence="4">
    <name type="scientific">hydrothermal vent metagenome</name>
    <dbReference type="NCBI Taxonomy" id="652676"/>
    <lineage>
        <taxon>unclassified sequences</taxon>
        <taxon>metagenomes</taxon>
        <taxon>ecological metagenomes</taxon>
    </lineage>
</organism>
<evidence type="ECO:0000259" key="3">
    <source>
        <dbReference type="Pfam" id="PF25023"/>
    </source>
</evidence>
<dbReference type="NCBIfam" id="TIGR03696">
    <property type="entry name" value="Rhs_assc_core"/>
    <property type="match status" value="1"/>
</dbReference>
<accession>A0A3B0WC95</accession>
<dbReference type="PANTHER" id="PTHR32305">
    <property type="match status" value="1"/>
</dbReference>
<proteinExistence type="predicted"/>
<feature type="compositionally biased region" description="Pro residues" evidence="2">
    <location>
        <begin position="100"/>
        <end position="121"/>
    </location>
</feature>
<dbReference type="Gene3D" id="2.180.10.10">
    <property type="entry name" value="RHS repeat-associated core"/>
    <property type="match status" value="1"/>
</dbReference>
<dbReference type="InterPro" id="IPR022385">
    <property type="entry name" value="Rhs_assc_core"/>
</dbReference>
<name>A0A3B0WC95_9ZZZZ</name>
<dbReference type="InterPro" id="IPR050708">
    <property type="entry name" value="T6SS_VgrG/RHS"/>
</dbReference>
<dbReference type="Pfam" id="PF25023">
    <property type="entry name" value="TEN_YD-shell"/>
    <property type="match status" value="1"/>
</dbReference>
<feature type="compositionally biased region" description="Low complexity" evidence="2">
    <location>
        <begin position="77"/>
        <end position="99"/>
    </location>
</feature>
<dbReference type="AlphaFoldDB" id="A0A3B0WC95"/>